<feature type="region of interest" description="Disordered" evidence="2">
    <location>
        <begin position="374"/>
        <end position="407"/>
    </location>
</feature>
<comment type="subcellular location">
    <subcellularLocation>
        <location evidence="1">Membrane</location>
        <topology evidence="1">Peripheral membrane protein</topology>
        <orientation evidence="1">Cytoplasmic side</orientation>
    </subcellularLocation>
</comment>
<dbReference type="Proteomes" id="UP000192578">
    <property type="component" value="Unassembled WGS sequence"/>
</dbReference>
<reference evidence="5" key="1">
    <citation type="submission" date="2017-01" db="EMBL/GenBank/DDBJ databases">
        <title>Comparative genomics of anhydrobiosis in the tardigrade Hypsibius dujardini.</title>
        <authorList>
            <person name="Yoshida Y."/>
            <person name="Koutsovoulos G."/>
            <person name="Laetsch D."/>
            <person name="Stevens L."/>
            <person name="Kumar S."/>
            <person name="Horikawa D."/>
            <person name="Ishino K."/>
            <person name="Komine S."/>
            <person name="Tomita M."/>
            <person name="Blaxter M."/>
            <person name="Arakawa K."/>
        </authorList>
    </citation>
    <scope>NUCLEOTIDE SEQUENCE [LARGE SCALE GENOMIC DNA]</scope>
    <source>
        <strain evidence="5">Z151</strain>
    </source>
</reference>
<keyword evidence="5" id="KW-1185">Reference proteome</keyword>
<sequence length="407" mass="45687">MGLPQESLLISNGTLDGPVIRVEQIPGKKGAFLKHVEYEVISQKAQSSRRYNDFVVLHDALLQIFPTRLIPRLPPKKAMGVDEEFLGKRQKALERYMTILGRHPVIGRSGLFQHFLTHSGKDLQTSTKEKFKVEEFFSVNSPEYEHVRPGDWTSHLNEVKDRMINAEMSLQKIREIFEAIYLCSRDQVKNYMALNAELSNLCTTTTSPFVEIVNGIAVARQPYTGILGDVASEIASVTKQWLELANTEDEMFADYLLMMKDLMKGWKDFFARQSKYAADEQRVLEKALNAKKKDGADDIAKTTANAENRIKFSLLCLQQELSFIEGLLGPLVARFLQTLAGNEKRHFGKISNAWQDVEDVSSLLSMSNAMGGVAGLRSEPTAPASPREPHTPLQSPGINGKNPFLEN</sequence>
<dbReference type="GO" id="GO:0005829">
    <property type="term" value="C:cytosol"/>
    <property type="evidence" value="ECO:0007669"/>
    <property type="project" value="GOC"/>
</dbReference>
<dbReference type="Pfam" id="PF00787">
    <property type="entry name" value="PX"/>
    <property type="match status" value="1"/>
</dbReference>
<comment type="caution">
    <text evidence="4">The sequence shown here is derived from an EMBL/GenBank/DDBJ whole genome shotgun (WGS) entry which is preliminary data.</text>
</comment>
<dbReference type="AlphaFoldDB" id="A0A1W0X3D8"/>
<accession>A0A1W0X3D8</accession>
<dbReference type="InterPro" id="IPR036871">
    <property type="entry name" value="PX_dom_sf"/>
</dbReference>
<dbReference type="EMBL" id="MTYJ01000020">
    <property type="protein sequence ID" value="OQV22006.1"/>
    <property type="molecule type" value="Genomic_DNA"/>
</dbReference>
<evidence type="ECO:0000256" key="2">
    <source>
        <dbReference type="SAM" id="MobiDB-lite"/>
    </source>
</evidence>
<dbReference type="SMART" id="SM00312">
    <property type="entry name" value="PX"/>
    <property type="match status" value="1"/>
</dbReference>
<dbReference type="PANTHER" id="PTHR46571">
    <property type="entry name" value="SORTING NEXIN-8"/>
    <property type="match status" value="1"/>
</dbReference>
<feature type="domain" description="PX" evidence="3">
    <location>
        <begin position="1"/>
        <end position="123"/>
    </location>
</feature>
<dbReference type="OrthoDB" id="10064318at2759"/>
<evidence type="ECO:0000313" key="4">
    <source>
        <dbReference type="EMBL" id="OQV22006.1"/>
    </source>
</evidence>
<dbReference type="SUPFAM" id="SSF64268">
    <property type="entry name" value="PX domain"/>
    <property type="match status" value="1"/>
</dbReference>
<evidence type="ECO:0000256" key="1">
    <source>
        <dbReference type="ARBA" id="ARBA00004287"/>
    </source>
</evidence>
<dbReference type="PROSITE" id="PS50195">
    <property type="entry name" value="PX"/>
    <property type="match status" value="1"/>
</dbReference>
<gene>
    <name evidence="4" type="ORF">BV898_04216</name>
</gene>
<dbReference type="Gene3D" id="3.30.1520.10">
    <property type="entry name" value="Phox-like domain"/>
    <property type="match status" value="1"/>
</dbReference>
<dbReference type="GO" id="GO:0034498">
    <property type="term" value="P:early endosome to Golgi transport"/>
    <property type="evidence" value="ECO:0007669"/>
    <property type="project" value="TreeGrafter"/>
</dbReference>
<organism evidence="4 5">
    <name type="scientific">Hypsibius exemplaris</name>
    <name type="common">Freshwater tardigrade</name>
    <dbReference type="NCBI Taxonomy" id="2072580"/>
    <lineage>
        <taxon>Eukaryota</taxon>
        <taxon>Metazoa</taxon>
        <taxon>Ecdysozoa</taxon>
        <taxon>Tardigrada</taxon>
        <taxon>Eutardigrada</taxon>
        <taxon>Parachela</taxon>
        <taxon>Hypsibioidea</taxon>
        <taxon>Hypsibiidae</taxon>
        <taxon>Hypsibius</taxon>
    </lineage>
</organism>
<dbReference type="GO" id="GO:0035091">
    <property type="term" value="F:phosphatidylinositol binding"/>
    <property type="evidence" value="ECO:0007669"/>
    <property type="project" value="InterPro"/>
</dbReference>
<dbReference type="PANTHER" id="PTHR46571:SF1">
    <property type="entry name" value="SORTING NEXIN-8"/>
    <property type="match status" value="1"/>
</dbReference>
<dbReference type="InterPro" id="IPR001683">
    <property type="entry name" value="PX_dom"/>
</dbReference>
<evidence type="ECO:0000259" key="3">
    <source>
        <dbReference type="PROSITE" id="PS50195"/>
    </source>
</evidence>
<protein>
    <submittedName>
        <fullName evidence="4">Sorting nexin-8</fullName>
    </submittedName>
</protein>
<proteinExistence type="predicted"/>
<dbReference type="GO" id="GO:0031901">
    <property type="term" value="C:early endosome membrane"/>
    <property type="evidence" value="ECO:0007669"/>
    <property type="project" value="TreeGrafter"/>
</dbReference>
<evidence type="ECO:0000313" key="5">
    <source>
        <dbReference type="Proteomes" id="UP000192578"/>
    </source>
</evidence>
<dbReference type="GO" id="GO:0006886">
    <property type="term" value="P:intracellular protein transport"/>
    <property type="evidence" value="ECO:0007669"/>
    <property type="project" value="TreeGrafter"/>
</dbReference>
<name>A0A1W0X3D8_HYPEX</name>
<dbReference type="InterPro" id="IPR028662">
    <property type="entry name" value="SNX8/Mvp1"/>
</dbReference>